<gene>
    <name evidence="10" type="primary">LOC117242613</name>
</gene>
<evidence type="ECO:0000313" key="9">
    <source>
        <dbReference type="Proteomes" id="UP000504631"/>
    </source>
</evidence>
<proteinExistence type="inferred from homology"/>
<evidence type="ECO:0000256" key="1">
    <source>
        <dbReference type="ARBA" id="ARBA00004141"/>
    </source>
</evidence>
<evidence type="ECO:0000256" key="7">
    <source>
        <dbReference type="ARBA" id="ARBA00041344"/>
    </source>
</evidence>
<sequence>MLRTVIDRRLICTAFFPFASSSDNTSNDRWIDTSKVKGFLGKYRCYFYDEKGYPTKELQSVFNATCAGSATGFVLGALYKLKDVPQTFKHENQATLYENKFEYKKNLQKRIEIVTFKAGFPFAMKIGLFCFLFSSMSSFFYVYRGYKFDILNSTFSGAITGFIFKMNMGIKGLISGTIIGTILGTFYGSVTKFLLWITGSEMENAYEVGSKLMNMRRDKIKEHAKSMNANELSELQMMYIKNQEANEALNKEKKE</sequence>
<dbReference type="CTD" id="41720"/>
<dbReference type="GeneID" id="117242613"/>
<dbReference type="KEGG" id="bvk:117242613"/>
<evidence type="ECO:0000256" key="8">
    <source>
        <dbReference type="SAM" id="Phobius"/>
    </source>
</evidence>
<dbReference type="AlphaFoldDB" id="A0A6J3LJ82"/>
<keyword evidence="5 8" id="KW-0472">Membrane</keyword>
<dbReference type="GO" id="GO:0005739">
    <property type="term" value="C:mitochondrion"/>
    <property type="evidence" value="ECO:0007669"/>
    <property type="project" value="TreeGrafter"/>
</dbReference>
<dbReference type="PANTHER" id="PTHR13002:SF1">
    <property type="entry name" value="COMPLEX I ASSEMBLY FACTOR TIMMDC1, MITOCHONDRIAL"/>
    <property type="match status" value="1"/>
</dbReference>
<keyword evidence="4 8" id="KW-1133">Transmembrane helix</keyword>
<comment type="similarity">
    <text evidence="2">Belongs to the Tim17/Tim22/Tim23 family.</text>
</comment>
<feature type="transmembrane region" description="Helical" evidence="8">
    <location>
        <begin position="173"/>
        <end position="195"/>
    </location>
</feature>
<name>A0A6J3LJ82_9HYME</name>
<feature type="transmembrane region" description="Helical" evidence="8">
    <location>
        <begin position="122"/>
        <end position="143"/>
    </location>
</feature>
<reference evidence="10" key="1">
    <citation type="submission" date="2025-08" db="UniProtKB">
        <authorList>
            <consortium name="RefSeq"/>
        </authorList>
    </citation>
    <scope>IDENTIFICATION</scope>
    <source>
        <tissue evidence="10">Muscle</tissue>
    </source>
</reference>
<accession>A0A6J3LJ82</accession>
<dbReference type="PANTHER" id="PTHR13002">
    <property type="entry name" value="C3ORF1 PROTEIN-RELATED"/>
    <property type="match status" value="1"/>
</dbReference>
<evidence type="ECO:0000256" key="6">
    <source>
        <dbReference type="ARBA" id="ARBA00040778"/>
    </source>
</evidence>
<organism evidence="9 10">
    <name type="scientific">Bombus vosnesenskii</name>
    <dbReference type="NCBI Taxonomy" id="207650"/>
    <lineage>
        <taxon>Eukaryota</taxon>
        <taxon>Metazoa</taxon>
        <taxon>Ecdysozoa</taxon>
        <taxon>Arthropoda</taxon>
        <taxon>Hexapoda</taxon>
        <taxon>Insecta</taxon>
        <taxon>Pterygota</taxon>
        <taxon>Neoptera</taxon>
        <taxon>Endopterygota</taxon>
        <taxon>Hymenoptera</taxon>
        <taxon>Apocrita</taxon>
        <taxon>Aculeata</taxon>
        <taxon>Apoidea</taxon>
        <taxon>Anthophila</taxon>
        <taxon>Apidae</taxon>
        <taxon>Bombus</taxon>
        <taxon>Pyrobombus</taxon>
    </lineage>
</organism>
<dbReference type="Proteomes" id="UP000504631">
    <property type="component" value="Unplaced"/>
</dbReference>
<protein>
    <recommendedName>
        <fullName evidence="6">Complex I assembly factor TIMMDC1, mitochondrial</fullName>
    </recommendedName>
    <alternativeName>
        <fullName evidence="7">Translocase of inner mitochondrial membrane domain-containing protein 1</fullName>
    </alternativeName>
</protein>
<dbReference type="Pfam" id="PF02466">
    <property type="entry name" value="Tim17"/>
    <property type="match status" value="1"/>
</dbReference>
<keyword evidence="3 8" id="KW-0812">Transmembrane</keyword>
<evidence type="ECO:0000313" key="10">
    <source>
        <dbReference type="RefSeq" id="XP_033365325.1"/>
    </source>
</evidence>
<evidence type="ECO:0000256" key="5">
    <source>
        <dbReference type="ARBA" id="ARBA00023136"/>
    </source>
</evidence>
<keyword evidence="9" id="KW-1185">Reference proteome</keyword>
<evidence type="ECO:0000256" key="2">
    <source>
        <dbReference type="ARBA" id="ARBA00008444"/>
    </source>
</evidence>
<evidence type="ECO:0000256" key="3">
    <source>
        <dbReference type="ARBA" id="ARBA00022692"/>
    </source>
</evidence>
<dbReference type="RefSeq" id="XP_033365325.1">
    <property type="nucleotide sequence ID" value="XM_033509434.1"/>
</dbReference>
<comment type="subcellular location">
    <subcellularLocation>
        <location evidence="1">Membrane</location>
        <topology evidence="1">Multi-pass membrane protein</topology>
    </subcellularLocation>
</comment>
<dbReference type="GO" id="GO:0016020">
    <property type="term" value="C:membrane"/>
    <property type="evidence" value="ECO:0007669"/>
    <property type="project" value="UniProtKB-SubCell"/>
</dbReference>
<dbReference type="InterPro" id="IPR055299">
    <property type="entry name" value="TIMMDC1"/>
</dbReference>
<evidence type="ECO:0000256" key="4">
    <source>
        <dbReference type="ARBA" id="ARBA00022989"/>
    </source>
</evidence>
<dbReference type="GO" id="GO:0032981">
    <property type="term" value="P:mitochondrial respiratory chain complex I assembly"/>
    <property type="evidence" value="ECO:0007669"/>
    <property type="project" value="InterPro"/>
</dbReference>